<proteinExistence type="inferred from homology"/>
<evidence type="ECO:0000256" key="7">
    <source>
        <dbReference type="ARBA" id="ARBA00022670"/>
    </source>
</evidence>
<dbReference type="InterPro" id="IPR013578">
    <property type="entry name" value="Peptidase_M16C_assoc"/>
</dbReference>
<evidence type="ECO:0000256" key="1">
    <source>
        <dbReference type="ARBA" id="ARBA00001947"/>
    </source>
</evidence>
<name>A0AAE0HN10_9PEZI</name>
<dbReference type="Pfam" id="PF00675">
    <property type="entry name" value="Peptidase_M16"/>
    <property type="match status" value="1"/>
</dbReference>
<comment type="function">
    <text evidence="15">Degrades mitochondrial transit peptides after their cleavage in the intermembrane space or in the matrix, and presequence peptides; clearance of these peptides is required to keep the presequence processing machinery running. Preferentially cleaves the N-terminal side of paired basic amino acid residues. Also degrades other unstructured peptides. May function as an ATP-dependent peptidase as opposed to a metalloendopeptidase.</text>
</comment>
<comment type="subunit">
    <text evidence="5">Monomer and homodimer; homodimerization is induced by binding of the substrate.</text>
</comment>
<dbReference type="Proteomes" id="UP001278766">
    <property type="component" value="Unassembled WGS sequence"/>
</dbReference>
<evidence type="ECO:0000256" key="5">
    <source>
        <dbReference type="ARBA" id="ARBA00011853"/>
    </source>
</evidence>
<dbReference type="InterPro" id="IPR007863">
    <property type="entry name" value="Peptidase_M16_C"/>
</dbReference>
<evidence type="ECO:0000256" key="12">
    <source>
        <dbReference type="ARBA" id="ARBA00023049"/>
    </source>
</evidence>
<reference evidence="17" key="2">
    <citation type="submission" date="2023-06" db="EMBL/GenBank/DDBJ databases">
        <authorList>
            <consortium name="Lawrence Berkeley National Laboratory"/>
            <person name="Haridas S."/>
            <person name="Hensen N."/>
            <person name="Bonometti L."/>
            <person name="Westerberg I."/>
            <person name="Brannstrom I.O."/>
            <person name="Guillou S."/>
            <person name="Cros-Aarteil S."/>
            <person name="Calhoun S."/>
            <person name="Kuo A."/>
            <person name="Mondo S."/>
            <person name="Pangilinan J."/>
            <person name="Riley R."/>
            <person name="Labutti K."/>
            <person name="Andreopoulos B."/>
            <person name="Lipzen A."/>
            <person name="Chen C."/>
            <person name="Yanf M."/>
            <person name="Daum C."/>
            <person name="Ng V."/>
            <person name="Clum A."/>
            <person name="Steindorff A."/>
            <person name="Ohm R."/>
            <person name="Martin F."/>
            <person name="Silar P."/>
            <person name="Natvig D."/>
            <person name="Lalanne C."/>
            <person name="Gautier V."/>
            <person name="Ament-Velasquez S.L."/>
            <person name="Kruys A."/>
            <person name="Hutchinson M.I."/>
            <person name="Powell A.J."/>
            <person name="Barry K."/>
            <person name="Miller A.N."/>
            <person name="Grigoriev I.V."/>
            <person name="Debuchy R."/>
            <person name="Gladieux P."/>
            <person name="Thoren M.H."/>
            <person name="Johannesson H."/>
        </authorList>
    </citation>
    <scope>NUCLEOTIDE SEQUENCE</scope>
    <source>
        <strain evidence="17">CBS 168.71</strain>
    </source>
</reference>
<evidence type="ECO:0000256" key="15">
    <source>
        <dbReference type="ARBA" id="ARBA00045897"/>
    </source>
</evidence>
<comment type="subcellular location">
    <subcellularLocation>
        <location evidence="3">Mitochondrion intermembrane space</location>
    </subcellularLocation>
    <subcellularLocation>
        <location evidence="2">Mitochondrion matrix</location>
    </subcellularLocation>
</comment>
<dbReference type="GeneID" id="87845960"/>
<dbReference type="GO" id="GO:0046872">
    <property type="term" value="F:metal ion binding"/>
    <property type="evidence" value="ECO:0007669"/>
    <property type="project" value="UniProtKB-KW"/>
</dbReference>
<dbReference type="FunFam" id="3.30.830.10:FF:000011">
    <property type="entry name" value="Presequence protease, mitochondrial"/>
    <property type="match status" value="1"/>
</dbReference>
<evidence type="ECO:0000256" key="6">
    <source>
        <dbReference type="ARBA" id="ARBA00020167"/>
    </source>
</evidence>
<dbReference type="AlphaFoldDB" id="A0AAE0HN10"/>
<dbReference type="GO" id="GO:0005758">
    <property type="term" value="C:mitochondrial intermembrane space"/>
    <property type="evidence" value="ECO:0007669"/>
    <property type="project" value="UniProtKB-SubCell"/>
</dbReference>
<dbReference type="FunFam" id="3.30.830.10:FF:000013">
    <property type="entry name" value="Mitochondrial presequence protease"/>
    <property type="match status" value="1"/>
</dbReference>
<evidence type="ECO:0000256" key="11">
    <source>
        <dbReference type="ARBA" id="ARBA00022946"/>
    </source>
</evidence>
<evidence type="ECO:0000259" key="16">
    <source>
        <dbReference type="SMART" id="SM01264"/>
    </source>
</evidence>
<sequence length="1011" mass="112152">MLRSTATRAARAAATDLSQLPKAGEKLHGFTLLRTKHVPELELTALHLRHDKTGAEHLHIARDDSNNVFSIGFKTNPPDDTGIPHILEHTTLCGSEKYPIRDPFFKMLPRTLSNFMNAFTASDHTFYPFATTNARDFKNLMSVYLDATLKPLLKESDFTQEGWRIGPENPQALAAGGEVKPEDRKLVFKGVVYNEMKGQMSDAGYLYYIRFQDHIFPDINNSGGDPQKITDLTYEQLKQFHAEHYHPSNAKVFTYGDMPLADHLREIDAQLGAFERIKGDMAIHRPIDLSGGPQEVRLQGPIDPLVDLNKQVKTSVSWVLGDTSNVVESFSLALISALLTDGYGSPLYKGLIETGLGTDWSPNSGYDSSGKVGIYSIGLTGVAEADVSKLKPAVQDILRSVRDKGFDRSKIDGYLHQLELGLKHKTANFGMSLLHRLKPKWFTGVDPFDSLAWNDTLAAFETEYAKAGYLEGLMEKYLMNDNTLTFTMSPSAEFVQELAKEEETRLKTKISKAVEAAGGEDQAQAALETRELALLTEQGKSNTEDLSCLPSVHVQDIPRQKEPVVLRNETVGEVKLQLHEAPTNGLTYFRAINTLENLPDELRSLIPLFTDAIMRLGTKDMTTEQLEDLIKLKTGGVSVGYHSASRPTDYAQAKEGLVFSGMALDRNVPVMFDLLRKVIVDTNFDSPEAAQQIRQLLQAASDGVVNDIASSGHSFARRAAEAGLTWDAFVREQVSGLSQIKLVTSLANRPESDKLEDVIGKLKLIQQFAFAGTMRAAITCDSESAANNTGALSSFLGSLPSHTVNFPARQNRDFAKNIKSFYPLPYQVYYGALALPTVSYTSPDNAPLQILSSLLTHKHLHHEIREKGGAYGGGAYSRAIDGIFGFYSYRDPNPLNTIKIMRNAGQWAVDKKWSDRDLEDAKISVFQGVDAPRAVNEEGMSNFVYGITEEMKQARREQLLDVTKDQVRDVAQKYIVNALSKESERLVFLGEKRDFVDKSWTVNEMDINGSA</sequence>
<keyword evidence="9" id="KW-0378">Hydrolase</keyword>
<dbReference type="SMART" id="SM01264">
    <property type="entry name" value="M16C_associated"/>
    <property type="match status" value="1"/>
</dbReference>
<dbReference type="InterPro" id="IPR055130">
    <property type="entry name" value="PreP_C"/>
</dbReference>
<evidence type="ECO:0000256" key="8">
    <source>
        <dbReference type="ARBA" id="ARBA00022723"/>
    </source>
</evidence>
<accession>A0AAE0HN10</accession>
<keyword evidence="7" id="KW-0645">Protease</keyword>
<keyword evidence="8" id="KW-0479">Metal-binding</keyword>
<dbReference type="InterPro" id="IPR011765">
    <property type="entry name" value="Pept_M16_N"/>
</dbReference>
<evidence type="ECO:0000313" key="17">
    <source>
        <dbReference type="EMBL" id="KAK3299232.1"/>
    </source>
</evidence>
<dbReference type="SUPFAM" id="SSF63411">
    <property type="entry name" value="LuxS/MPP-like metallohydrolase"/>
    <property type="match status" value="4"/>
</dbReference>
<evidence type="ECO:0000256" key="9">
    <source>
        <dbReference type="ARBA" id="ARBA00022801"/>
    </source>
</evidence>
<dbReference type="Pfam" id="PF08367">
    <property type="entry name" value="M16C_assoc"/>
    <property type="match status" value="1"/>
</dbReference>
<dbReference type="GO" id="GO:0005759">
    <property type="term" value="C:mitochondrial matrix"/>
    <property type="evidence" value="ECO:0007669"/>
    <property type="project" value="UniProtKB-SubCell"/>
</dbReference>
<feature type="domain" description="Peptidase M16C associated" evidence="16">
    <location>
        <begin position="488"/>
        <end position="746"/>
    </location>
</feature>
<organism evidence="17 18">
    <name type="scientific">Chaetomium fimeti</name>
    <dbReference type="NCBI Taxonomy" id="1854472"/>
    <lineage>
        <taxon>Eukaryota</taxon>
        <taxon>Fungi</taxon>
        <taxon>Dikarya</taxon>
        <taxon>Ascomycota</taxon>
        <taxon>Pezizomycotina</taxon>
        <taxon>Sordariomycetes</taxon>
        <taxon>Sordariomycetidae</taxon>
        <taxon>Sordariales</taxon>
        <taxon>Chaetomiaceae</taxon>
        <taxon>Chaetomium</taxon>
    </lineage>
</organism>
<evidence type="ECO:0000256" key="10">
    <source>
        <dbReference type="ARBA" id="ARBA00022833"/>
    </source>
</evidence>
<dbReference type="EMBL" id="JAUEPN010000002">
    <property type="protein sequence ID" value="KAK3299232.1"/>
    <property type="molecule type" value="Genomic_DNA"/>
</dbReference>
<comment type="similarity">
    <text evidence="4">Belongs to the peptidase M16 family. PreP subfamily.</text>
</comment>
<dbReference type="Pfam" id="PF22516">
    <property type="entry name" value="PreP_C"/>
    <property type="match status" value="1"/>
</dbReference>
<dbReference type="InterPro" id="IPR011249">
    <property type="entry name" value="Metalloenz_LuxS/M16"/>
</dbReference>
<reference evidence="17" key="1">
    <citation type="journal article" date="2023" name="Mol. Phylogenet. Evol.">
        <title>Genome-scale phylogeny and comparative genomics of the fungal order Sordariales.</title>
        <authorList>
            <person name="Hensen N."/>
            <person name="Bonometti L."/>
            <person name="Westerberg I."/>
            <person name="Brannstrom I.O."/>
            <person name="Guillou S."/>
            <person name="Cros-Aarteil S."/>
            <person name="Calhoun S."/>
            <person name="Haridas S."/>
            <person name="Kuo A."/>
            <person name="Mondo S."/>
            <person name="Pangilinan J."/>
            <person name="Riley R."/>
            <person name="LaButti K."/>
            <person name="Andreopoulos B."/>
            <person name="Lipzen A."/>
            <person name="Chen C."/>
            <person name="Yan M."/>
            <person name="Daum C."/>
            <person name="Ng V."/>
            <person name="Clum A."/>
            <person name="Steindorff A."/>
            <person name="Ohm R.A."/>
            <person name="Martin F."/>
            <person name="Silar P."/>
            <person name="Natvig D.O."/>
            <person name="Lalanne C."/>
            <person name="Gautier V."/>
            <person name="Ament-Velasquez S.L."/>
            <person name="Kruys A."/>
            <person name="Hutchinson M.I."/>
            <person name="Powell A.J."/>
            <person name="Barry K."/>
            <person name="Miller A.N."/>
            <person name="Grigoriev I.V."/>
            <person name="Debuchy R."/>
            <person name="Gladieux P."/>
            <person name="Hiltunen Thoren M."/>
            <person name="Johannesson H."/>
        </authorList>
    </citation>
    <scope>NUCLEOTIDE SEQUENCE</scope>
    <source>
        <strain evidence="17">CBS 168.71</strain>
    </source>
</reference>
<keyword evidence="12" id="KW-0482">Metalloprotease</keyword>
<evidence type="ECO:0000256" key="3">
    <source>
        <dbReference type="ARBA" id="ARBA00004569"/>
    </source>
</evidence>
<evidence type="ECO:0000256" key="14">
    <source>
        <dbReference type="ARBA" id="ARBA00034552"/>
    </source>
</evidence>
<dbReference type="PANTHER" id="PTHR43016:SF13">
    <property type="entry name" value="PRESEQUENCE PROTEASE, MITOCHONDRIAL"/>
    <property type="match status" value="1"/>
</dbReference>
<evidence type="ECO:0000256" key="2">
    <source>
        <dbReference type="ARBA" id="ARBA00004305"/>
    </source>
</evidence>
<keyword evidence="18" id="KW-1185">Reference proteome</keyword>
<evidence type="ECO:0000256" key="13">
    <source>
        <dbReference type="ARBA" id="ARBA00023128"/>
    </source>
</evidence>
<dbReference type="PANTHER" id="PTHR43016">
    <property type="entry name" value="PRESEQUENCE PROTEASE"/>
    <property type="match status" value="1"/>
</dbReference>
<keyword evidence="13" id="KW-0496">Mitochondrion</keyword>
<evidence type="ECO:0000313" key="18">
    <source>
        <dbReference type="Proteomes" id="UP001278766"/>
    </source>
</evidence>
<comment type="caution">
    <text evidence="17">The sequence shown here is derived from an EMBL/GenBank/DDBJ whole genome shotgun (WGS) entry which is preliminary data.</text>
</comment>
<keyword evidence="11" id="KW-0809">Transit peptide</keyword>
<dbReference type="GO" id="GO:0004222">
    <property type="term" value="F:metalloendopeptidase activity"/>
    <property type="evidence" value="ECO:0007669"/>
    <property type="project" value="TreeGrafter"/>
</dbReference>
<dbReference type="RefSeq" id="XP_062662746.1">
    <property type="nucleotide sequence ID" value="XM_062809012.1"/>
</dbReference>
<comment type="cofactor">
    <cofactor evidence="1">
        <name>Zn(2+)</name>
        <dbReference type="ChEBI" id="CHEBI:29105"/>
    </cofactor>
</comment>
<dbReference type="GO" id="GO:0016485">
    <property type="term" value="P:protein processing"/>
    <property type="evidence" value="ECO:0007669"/>
    <property type="project" value="TreeGrafter"/>
</dbReference>
<dbReference type="Gene3D" id="3.30.830.10">
    <property type="entry name" value="Metalloenzyme, LuxS/M16 peptidase-like"/>
    <property type="match status" value="4"/>
</dbReference>
<keyword evidence="10" id="KW-0862">Zinc</keyword>
<evidence type="ECO:0000256" key="4">
    <source>
        <dbReference type="ARBA" id="ARBA00007575"/>
    </source>
</evidence>
<dbReference type="FunFam" id="3.30.830.10:FF:000009">
    <property type="entry name" value="Presequence protease, mitochondrial"/>
    <property type="match status" value="1"/>
</dbReference>
<gene>
    <name evidence="17" type="ORF">B0H64DRAFT_95115</name>
</gene>
<protein>
    <recommendedName>
        <fullName evidence="6">Presequence protease, mitochondrial</fullName>
    </recommendedName>
    <alternativeName>
        <fullName evidence="14">Pitrilysin metalloproteinase</fullName>
    </alternativeName>
</protein>
<dbReference type="Pfam" id="PF05193">
    <property type="entry name" value="Peptidase_M16_C"/>
    <property type="match status" value="1"/>
</dbReference>